<dbReference type="InterPro" id="IPR005829">
    <property type="entry name" value="Sugar_transporter_CS"/>
</dbReference>
<reference evidence="8 9" key="1">
    <citation type="submission" date="2023-06" db="EMBL/GenBank/DDBJ databases">
        <title>Black Yeasts Isolated from many extreme environments.</title>
        <authorList>
            <person name="Coleine C."/>
            <person name="Stajich J.E."/>
            <person name="Selbmann L."/>
        </authorList>
    </citation>
    <scope>NUCLEOTIDE SEQUENCE [LARGE SCALE GENOMIC DNA]</scope>
    <source>
        <strain evidence="8 9">CCFEE 5887</strain>
    </source>
</reference>
<dbReference type="GO" id="GO:0005351">
    <property type="term" value="F:carbohydrate:proton symporter activity"/>
    <property type="evidence" value="ECO:0007669"/>
    <property type="project" value="TreeGrafter"/>
</dbReference>
<dbReference type="Proteomes" id="UP001345827">
    <property type="component" value="Unassembled WGS sequence"/>
</dbReference>
<gene>
    <name evidence="8" type="ORF">LTR25_011138</name>
</gene>
<evidence type="ECO:0000256" key="1">
    <source>
        <dbReference type="ARBA" id="ARBA00004141"/>
    </source>
</evidence>
<evidence type="ECO:0000313" key="8">
    <source>
        <dbReference type="EMBL" id="KAK5527495.1"/>
    </source>
</evidence>
<evidence type="ECO:0000256" key="4">
    <source>
        <dbReference type="ARBA" id="ARBA00022989"/>
    </source>
</evidence>
<dbReference type="InterPro" id="IPR050360">
    <property type="entry name" value="MFS_Sugar_Transporters"/>
</dbReference>
<dbReference type="InterPro" id="IPR036259">
    <property type="entry name" value="MFS_trans_sf"/>
</dbReference>
<dbReference type="PANTHER" id="PTHR48022">
    <property type="entry name" value="PLASTIDIC GLUCOSE TRANSPORTER 4"/>
    <property type="match status" value="1"/>
</dbReference>
<organism evidence="8 9">
    <name type="scientific">Vermiconidia calcicola</name>
    <dbReference type="NCBI Taxonomy" id="1690605"/>
    <lineage>
        <taxon>Eukaryota</taxon>
        <taxon>Fungi</taxon>
        <taxon>Dikarya</taxon>
        <taxon>Ascomycota</taxon>
        <taxon>Pezizomycotina</taxon>
        <taxon>Dothideomycetes</taxon>
        <taxon>Dothideomycetidae</taxon>
        <taxon>Mycosphaerellales</taxon>
        <taxon>Extremaceae</taxon>
        <taxon>Vermiconidia</taxon>
    </lineage>
</organism>
<keyword evidence="5 6" id="KW-0472">Membrane</keyword>
<feature type="domain" description="Major facilitator superfamily (MFS) profile" evidence="7">
    <location>
        <begin position="1"/>
        <end position="226"/>
    </location>
</feature>
<evidence type="ECO:0000256" key="5">
    <source>
        <dbReference type="ARBA" id="ARBA00023136"/>
    </source>
</evidence>
<sequence>MFLVARLITGFGIGALVGLVPLYQSEVSPTHLRGFLVGLHGFMICIGYTSASWIGVGFYFVQGNLSQWRGPLGFPILFPLVLLCALPFVPESPRWLLTRSRKDAALKAFRKVHDSGVKVMNAEHEVAVQEEFRLLAAQTAQEMKNHVPLKDFFLVPSLRKRCLVGFATMFAAQGTFTLVINNYGPILHAGLGFDTVKQLLIQAGWISVCPGGNLINAFIVDRFGRV</sequence>
<dbReference type="Pfam" id="PF00083">
    <property type="entry name" value="Sugar_tr"/>
    <property type="match status" value="1"/>
</dbReference>
<dbReference type="AlphaFoldDB" id="A0AAV9PQ25"/>
<evidence type="ECO:0000256" key="3">
    <source>
        <dbReference type="ARBA" id="ARBA00022692"/>
    </source>
</evidence>
<keyword evidence="9" id="KW-1185">Reference proteome</keyword>
<dbReference type="InterPro" id="IPR005828">
    <property type="entry name" value="MFS_sugar_transport-like"/>
</dbReference>
<dbReference type="Gene3D" id="1.20.1250.20">
    <property type="entry name" value="MFS general substrate transporter like domains"/>
    <property type="match status" value="1"/>
</dbReference>
<feature type="transmembrane region" description="Helical" evidence="6">
    <location>
        <begin position="35"/>
        <end position="60"/>
    </location>
</feature>
<evidence type="ECO:0000313" key="9">
    <source>
        <dbReference type="Proteomes" id="UP001345827"/>
    </source>
</evidence>
<feature type="transmembrane region" description="Helical" evidence="6">
    <location>
        <begin position="72"/>
        <end position="89"/>
    </location>
</feature>
<evidence type="ECO:0000256" key="6">
    <source>
        <dbReference type="SAM" id="Phobius"/>
    </source>
</evidence>
<proteinExistence type="inferred from homology"/>
<accession>A0AAV9PQ25</accession>
<comment type="subcellular location">
    <subcellularLocation>
        <location evidence="1">Membrane</location>
        <topology evidence="1">Multi-pass membrane protein</topology>
    </subcellularLocation>
</comment>
<dbReference type="GO" id="GO:0016020">
    <property type="term" value="C:membrane"/>
    <property type="evidence" value="ECO:0007669"/>
    <property type="project" value="UniProtKB-SubCell"/>
</dbReference>
<keyword evidence="4 6" id="KW-1133">Transmembrane helix</keyword>
<dbReference type="InterPro" id="IPR020846">
    <property type="entry name" value="MFS_dom"/>
</dbReference>
<feature type="transmembrane region" description="Helical" evidence="6">
    <location>
        <begin position="6"/>
        <end position="23"/>
    </location>
</feature>
<comment type="caution">
    <text evidence="8">The sequence shown here is derived from an EMBL/GenBank/DDBJ whole genome shotgun (WGS) entry which is preliminary data.</text>
</comment>
<dbReference type="PROSITE" id="PS00217">
    <property type="entry name" value="SUGAR_TRANSPORT_2"/>
    <property type="match status" value="1"/>
</dbReference>
<protein>
    <recommendedName>
        <fullName evidence="7">Major facilitator superfamily (MFS) profile domain-containing protein</fullName>
    </recommendedName>
</protein>
<name>A0AAV9PQ25_9PEZI</name>
<dbReference type="EMBL" id="JAXLQG010000051">
    <property type="protein sequence ID" value="KAK5527495.1"/>
    <property type="molecule type" value="Genomic_DNA"/>
</dbReference>
<comment type="similarity">
    <text evidence="2">Belongs to the major facilitator superfamily. Sugar transporter (TC 2.A.1.1) family.</text>
</comment>
<evidence type="ECO:0000256" key="2">
    <source>
        <dbReference type="ARBA" id="ARBA00010992"/>
    </source>
</evidence>
<evidence type="ECO:0000259" key="7">
    <source>
        <dbReference type="PROSITE" id="PS50850"/>
    </source>
</evidence>
<dbReference type="SUPFAM" id="SSF103473">
    <property type="entry name" value="MFS general substrate transporter"/>
    <property type="match status" value="1"/>
</dbReference>
<keyword evidence="3 6" id="KW-0812">Transmembrane</keyword>
<dbReference type="PROSITE" id="PS50850">
    <property type="entry name" value="MFS"/>
    <property type="match status" value="1"/>
</dbReference>
<dbReference type="PANTHER" id="PTHR48022:SF11">
    <property type="entry name" value="MONOSACCHARIDE TRANSPORTER (HXT8), PUTATIVE (AFU_ORTHOLOGUE AFUA_2G08120)-RELATED"/>
    <property type="match status" value="1"/>
</dbReference>